<evidence type="ECO:0000313" key="2">
    <source>
        <dbReference type="EMBL" id="WUN77734.1"/>
    </source>
</evidence>
<keyword evidence="3" id="KW-1185">Reference proteome</keyword>
<dbReference type="Proteomes" id="UP001432312">
    <property type="component" value="Chromosome"/>
</dbReference>
<protein>
    <submittedName>
        <fullName evidence="2">Asp23/Gls24 family envelope stress response protein</fullName>
    </submittedName>
</protein>
<dbReference type="EMBL" id="CP108036">
    <property type="protein sequence ID" value="WUN77734.1"/>
    <property type="molecule type" value="Genomic_DNA"/>
</dbReference>
<sequence length="220" mass="23388">MAMNHPERFVPPEERPGEEHAELLACGRDLAAVWEQTERTGGTERTGQAPADPHTLRCPHCREAVADLERLRTAAVAPTTAAAGGPADPSALVRRVMDAVRLEPRPGRALPLGGADEDARVHESVAARTLRTAAEEVPGVRAGSCRIAPPGGRGEQARGPVTVRLEVTVEYGHDLRATSEAVRRTAVRAAHERLGLTVSALDVTVTDLHDPPHRPQGAAP</sequence>
<proteinExistence type="predicted"/>
<dbReference type="RefSeq" id="WP_266495285.1">
    <property type="nucleotide sequence ID" value="NZ_CP108036.1"/>
</dbReference>
<organism evidence="2 3">
    <name type="scientific">Streptomyces erythrochromogenes</name>
    <dbReference type="NCBI Taxonomy" id="285574"/>
    <lineage>
        <taxon>Bacteria</taxon>
        <taxon>Bacillati</taxon>
        <taxon>Actinomycetota</taxon>
        <taxon>Actinomycetes</taxon>
        <taxon>Kitasatosporales</taxon>
        <taxon>Streptomycetaceae</taxon>
        <taxon>Streptomyces</taxon>
    </lineage>
</organism>
<reference evidence="2" key="1">
    <citation type="submission" date="2022-10" db="EMBL/GenBank/DDBJ databases">
        <title>The complete genomes of actinobacterial strains from the NBC collection.</title>
        <authorList>
            <person name="Joergensen T.S."/>
            <person name="Alvarez Arevalo M."/>
            <person name="Sterndorff E.B."/>
            <person name="Faurdal D."/>
            <person name="Vuksanovic O."/>
            <person name="Mourched A.-S."/>
            <person name="Charusanti P."/>
            <person name="Shaw S."/>
            <person name="Blin K."/>
            <person name="Weber T."/>
        </authorList>
    </citation>
    <scope>NUCLEOTIDE SEQUENCE</scope>
    <source>
        <strain evidence="2">NBC_00303</strain>
    </source>
</reference>
<name>A0ABZ1Q4Y0_9ACTN</name>
<gene>
    <name evidence="2" type="ORF">OHA91_03965</name>
</gene>
<evidence type="ECO:0000256" key="1">
    <source>
        <dbReference type="SAM" id="MobiDB-lite"/>
    </source>
</evidence>
<accession>A0ABZ1Q4Y0</accession>
<dbReference type="GeneID" id="95495162"/>
<evidence type="ECO:0000313" key="3">
    <source>
        <dbReference type="Proteomes" id="UP001432312"/>
    </source>
</evidence>
<feature type="region of interest" description="Disordered" evidence="1">
    <location>
        <begin position="37"/>
        <end position="56"/>
    </location>
</feature>